<dbReference type="PROSITE" id="PS00755">
    <property type="entry name" value="SECY_1"/>
    <property type="match status" value="1"/>
</dbReference>
<dbReference type="GO" id="GO:0006616">
    <property type="term" value="P:SRP-dependent cotranslational protein targeting to membrane, translocation"/>
    <property type="evidence" value="ECO:0000318"/>
    <property type="project" value="GO_Central"/>
</dbReference>
<accession>A0A0P0W238</accession>
<dbReference type="Gramene" id="Os03t0692300-00">
    <property type="protein sequence ID" value="Os03t0692300-00"/>
    <property type="gene ID" value="Os03g0692300"/>
</dbReference>
<dbReference type="InterPro" id="IPR019561">
    <property type="entry name" value="Translocon_Sec61/SecY_plug_dom"/>
</dbReference>
<keyword evidence="7 12" id="KW-1133">Transmembrane helix</keyword>
<evidence type="ECO:0000256" key="4">
    <source>
        <dbReference type="ARBA" id="ARBA00022448"/>
    </source>
</evidence>
<feature type="transmembrane region" description="Helical" evidence="12">
    <location>
        <begin position="211"/>
        <end position="230"/>
    </location>
</feature>
<dbReference type="STRING" id="39947.A0A0P0W238"/>
<feature type="transmembrane region" description="Helical" evidence="12">
    <location>
        <begin position="576"/>
        <end position="594"/>
    </location>
</feature>
<dbReference type="FunFam" id="1.10.3370.10:FF:000009">
    <property type="entry name" value="Pretranslocation protein, alpha subunit, putative"/>
    <property type="match status" value="1"/>
</dbReference>
<dbReference type="InterPro" id="IPR002208">
    <property type="entry name" value="SecY/SEC61-alpha"/>
</dbReference>
<dbReference type="Pfam" id="PF00344">
    <property type="entry name" value="SecY"/>
    <property type="match status" value="1"/>
</dbReference>
<evidence type="ECO:0000256" key="6">
    <source>
        <dbReference type="ARBA" id="ARBA00022927"/>
    </source>
</evidence>
<dbReference type="InParanoid" id="A0A0P0W238"/>
<evidence type="ECO:0000256" key="2">
    <source>
        <dbReference type="ARBA" id="ARBA00004454"/>
    </source>
</evidence>
<evidence type="ECO:0000256" key="11">
    <source>
        <dbReference type="RuleBase" id="RU004349"/>
    </source>
</evidence>
<dbReference type="Proteomes" id="UP000059680">
    <property type="component" value="Chromosome 3"/>
</dbReference>
<name>A0A0P0W238_ORYSJ</name>
<dbReference type="GO" id="GO:0031204">
    <property type="term" value="P:post-translational protein targeting to membrane, translocation"/>
    <property type="evidence" value="ECO:0000318"/>
    <property type="project" value="GO_Central"/>
</dbReference>
<keyword evidence="4 10" id="KW-0813">Transport</keyword>
<feature type="domain" description="Translocon Sec61/SecY plug" evidence="13">
    <location>
        <begin position="172"/>
        <end position="209"/>
    </location>
</feature>
<feature type="transmembrane region" description="Helical" evidence="12">
    <location>
        <begin position="497"/>
        <end position="518"/>
    </location>
</feature>
<organism evidence="14 15">
    <name type="scientific">Oryza sativa subsp. japonica</name>
    <name type="common">Rice</name>
    <dbReference type="NCBI Taxonomy" id="39947"/>
    <lineage>
        <taxon>Eukaryota</taxon>
        <taxon>Viridiplantae</taxon>
        <taxon>Streptophyta</taxon>
        <taxon>Embryophyta</taxon>
        <taxon>Tracheophyta</taxon>
        <taxon>Spermatophyta</taxon>
        <taxon>Magnoliopsida</taxon>
        <taxon>Liliopsida</taxon>
        <taxon>Poales</taxon>
        <taxon>Poaceae</taxon>
        <taxon>BOP clade</taxon>
        <taxon>Oryzoideae</taxon>
        <taxon>Oryzeae</taxon>
        <taxon>Oryzinae</taxon>
        <taxon>Oryza</taxon>
        <taxon>Oryza sativa</taxon>
    </lineage>
</organism>
<comment type="similarity">
    <text evidence="3 11">Belongs to the SecY/SEC61-alpha family.</text>
</comment>
<feature type="transmembrane region" description="Helical" evidence="12">
    <location>
        <begin position="425"/>
        <end position="446"/>
    </location>
</feature>
<reference evidence="14 15" key="2">
    <citation type="journal article" date="2013" name="Plant Cell Physiol.">
        <title>Rice Annotation Project Database (RAP-DB): an integrative and interactive database for rice genomics.</title>
        <authorList>
            <person name="Sakai H."/>
            <person name="Lee S.S."/>
            <person name="Tanaka T."/>
            <person name="Numa H."/>
            <person name="Kim J."/>
            <person name="Kawahara Y."/>
            <person name="Wakimoto H."/>
            <person name="Yang C.C."/>
            <person name="Iwamoto M."/>
            <person name="Abe T."/>
            <person name="Yamada Y."/>
            <person name="Muto A."/>
            <person name="Inokuchi H."/>
            <person name="Ikemura T."/>
            <person name="Matsumoto T."/>
            <person name="Sasaki T."/>
            <person name="Itoh T."/>
        </authorList>
    </citation>
    <scope>NUCLEOTIDE SEQUENCE [LARGE SCALE GENOMIC DNA]</scope>
    <source>
        <strain evidence="15">cv. Nipponbare</strain>
    </source>
</reference>
<dbReference type="GO" id="GO:0005048">
    <property type="term" value="F:signal sequence binding"/>
    <property type="evidence" value="ECO:0000318"/>
    <property type="project" value="GO_Central"/>
</dbReference>
<feature type="transmembrane region" description="Helical" evidence="12">
    <location>
        <begin position="552"/>
        <end position="570"/>
    </location>
</feature>
<evidence type="ECO:0000256" key="1">
    <source>
        <dbReference type="ARBA" id="ARBA00004127"/>
    </source>
</evidence>
<dbReference type="OMA" id="FTAANTC"/>
<dbReference type="FunCoup" id="A0A0P0W238">
    <property type="interactions" value="224"/>
</dbReference>
<dbReference type="eggNOG" id="KOG1373">
    <property type="taxonomic scope" value="Eukaryota"/>
</dbReference>
<evidence type="ECO:0000256" key="3">
    <source>
        <dbReference type="ARBA" id="ARBA00005751"/>
    </source>
</evidence>
<dbReference type="SMR" id="A0A0P0W238"/>
<evidence type="ECO:0000256" key="10">
    <source>
        <dbReference type="RuleBase" id="RU003484"/>
    </source>
</evidence>
<keyword evidence="9 12" id="KW-0472">Membrane</keyword>
<evidence type="ECO:0000256" key="9">
    <source>
        <dbReference type="ARBA" id="ARBA00023136"/>
    </source>
</evidence>
<dbReference type="PROSITE" id="PS00756">
    <property type="entry name" value="SECY_2"/>
    <property type="match status" value="1"/>
</dbReference>
<proteinExistence type="inferred from homology"/>
<dbReference type="Pfam" id="PF10559">
    <property type="entry name" value="Plug_translocon"/>
    <property type="match status" value="1"/>
</dbReference>
<reference evidence="14 15" key="3">
    <citation type="journal article" date="2013" name="Rice">
        <title>Improvement of the Oryza sativa Nipponbare reference genome using next generation sequence and optical map data.</title>
        <authorList>
            <person name="Kawahara Y."/>
            <person name="de la Bastide M."/>
            <person name="Hamilton J.P."/>
            <person name="Kanamori H."/>
            <person name="McCombie W.R."/>
            <person name="Ouyang S."/>
            <person name="Schwartz D.C."/>
            <person name="Tanaka T."/>
            <person name="Wu J."/>
            <person name="Zhou S."/>
            <person name="Childs K.L."/>
            <person name="Davidson R.M."/>
            <person name="Lin H."/>
            <person name="Quesada-Ocampo L."/>
            <person name="Vaillancourt B."/>
            <person name="Sakai H."/>
            <person name="Lee S.S."/>
            <person name="Kim J."/>
            <person name="Numa H."/>
            <person name="Itoh T."/>
            <person name="Buell C.R."/>
            <person name="Matsumoto T."/>
        </authorList>
    </citation>
    <scope>NUCLEOTIDE SEQUENCE [LARGE SCALE GENOMIC DNA]</scope>
    <source>
        <strain evidence="15">cv. Nipponbare</strain>
    </source>
</reference>
<evidence type="ECO:0000259" key="13">
    <source>
        <dbReference type="Pfam" id="PF10559"/>
    </source>
</evidence>
<keyword evidence="6 10" id="KW-0653">Protein transport</keyword>
<feature type="transmembrane region" description="Helical" evidence="12">
    <location>
        <begin position="385"/>
        <end position="405"/>
    </location>
</feature>
<dbReference type="InterPro" id="IPR023201">
    <property type="entry name" value="SecY_dom_sf"/>
</dbReference>
<evidence type="ECO:0000256" key="7">
    <source>
        <dbReference type="ARBA" id="ARBA00022989"/>
    </source>
</evidence>
<gene>
    <name evidence="14" type="ordered locus">Os03g0692300</name>
    <name evidence="14" type="ORF">OSNPB_030692300</name>
</gene>
<protein>
    <submittedName>
        <fullName evidence="14">Os03g0692300 protein</fullName>
    </submittedName>
</protein>
<dbReference type="InterPro" id="IPR030659">
    <property type="entry name" value="SecY_CS"/>
</dbReference>
<evidence type="ECO:0000313" key="14">
    <source>
        <dbReference type="EMBL" id="BAS85851.1"/>
    </source>
</evidence>
<keyword evidence="15" id="KW-1185">Reference proteome</keyword>
<dbReference type="OrthoDB" id="10368683at2759"/>
<feature type="transmembrane region" description="Helical" evidence="12">
    <location>
        <begin position="163"/>
        <end position="181"/>
    </location>
</feature>
<dbReference type="GO" id="GO:0008320">
    <property type="term" value="F:protein transmembrane transporter activity"/>
    <property type="evidence" value="ECO:0000318"/>
    <property type="project" value="GO_Central"/>
</dbReference>
<dbReference type="EMBL" id="AP014959">
    <property type="protein sequence ID" value="BAS85851.1"/>
    <property type="molecule type" value="Genomic_DNA"/>
</dbReference>
<keyword evidence="8 10" id="KW-0811">Translocation</keyword>
<reference evidence="15" key="1">
    <citation type="journal article" date="2005" name="Nature">
        <title>The map-based sequence of the rice genome.</title>
        <authorList>
            <consortium name="International rice genome sequencing project (IRGSP)"/>
            <person name="Matsumoto T."/>
            <person name="Wu J."/>
            <person name="Kanamori H."/>
            <person name="Katayose Y."/>
            <person name="Fujisawa M."/>
            <person name="Namiki N."/>
            <person name="Mizuno H."/>
            <person name="Yamamoto K."/>
            <person name="Antonio B.A."/>
            <person name="Baba T."/>
            <person name="Sakata K."/>
            <person name="Nagamura Y."/>
            <person name="Aoki H."/>
            <person name="Arikawa K."/>
            <person name="Arita K."/>
            <person name="Bito T."/>
            <person name="Chiden Y."/>
            <person name="Fujitsuka N."/>
            <person name="Fukunaka R."/>
            <person name="Hamada M."/>
            <person name="Harada C."/>
            <person name="Hayashi A."/>
            <person name="Hijishita S."/>
            <person name="Honda M."/>
            <person name="Hosokawa S."/>
            <person name="Ichikawa Y."/>
            <person name="Idonuma A."/>
            <person name="Iijima M."/>
            <person name="Ikeda M."/>
            <person name="Ikeno M."/>
            <person name="Ito K."/>
            <person name="Ito S."/>
            <person name="Ito T."/>
            <person name="Ito Y."/>
            <person name="Ito Y."/>
            <person name="Iwabuchi A."/>
            <person name="Kamiya K."/>
            <person name="Karasawa W."/>
            <person name="Kurita K."/>
            <person name="Katagiri S."/>
            <person name="Kikuta A."/>
            <person name="Kobayashi H."/>
            <person name="Kobayashi N."/>
            <person name="Machita K."/>
            <person name="Maehara T."/>
            <person name="Masukawa M."/>
            <person name="Mizubayashi T."/>
            <person name="Mukai Y."/>
            <person name="Nagasaki H."/>
            <person name="Nagata Y."/>
            <person name="Naito S."/>
            <person name="Nakashima M."/>
            <person name="Nakama Y."/>
            <person name="Nakamichi Y."/>
            <person name="Nakamura M."/>
            <person name="Meguro A."/>
            <person name="Negishi M."/>
            <person name="Ohta I."/>
            <person name="Ohta T."/>
            <person name="Okamoto M."/>
            <person name="Ono N."/>
            <person name="Saji S."/>
            <person name="Sakaguchi M."/>
            <person name="Sakai K."/>
            <person name="Shibata M."/>
            <person name="Shimokawa T."/>
            <person name="Song J."/>
            <person name="Takazaki Y."/>
            <person name="Terasawa K."/>
            <person name="Tsugane M."/>
            <person name="Tsuji K."/>
            <person name="Ueda S."/>
            <person name="Waki K."/>
            <person name="Yamagata H."/>
            <person name="Yamamoto M."/>
            <person name="Yamamoto S."/>
            <person name="Yamane H."/>
            <person name="Yoshiki S."/>
            <person name="Yoshihara R."/>
            <person name="Yukawa K."/>
            <person name="Zhong H."/>
            <person name="Yano M."/>
            <person name="Yuan Q."/>
            <person name="Ouyang S."/>
            <person name="Liu J."/>
            <person name="Jones K.M."/>
            <person name="Gansberger K."/>
            <person name="Moffat K."/>
            <person name="Hill J."/>
            <person name="Bera J."/>
            <person name="Fadrosh D."/>
            <person name="Jin S."/>
            <person name="Johri S."/>
            <person name="Kim M."/>
            <person name="Overton L."/>
            <person name="Reardon M."/>
            <person name="Tsitrin T."/>
            <person name="Vuong H."/>
            <person name="Weaver B."/>
            <person name="Ciecko A."/>
            <person name="Tallon L."/>
            <person name="Jackson J."/>
            <person name="Pai G."/>
            <person name="Aken S.V."/>
            <person name="Utterback T."/>
            <person name="Reidmuller S."/>
            <person name="Feldblyum T."/>
            <person name="Hsiao J."/>
            <person name="Zismann V."/>
            <person name="Iobst S."/>
            <person name="de Vazeille A.R."/>
            <person name="Buell C.R."/>
            <person name="Ying K."/>
            <person name="Li Y."/>
            <person name="Lu T."/>
            <person name="Huang Y."/>
            <person name="Zhao Q."/>
            <person name="Feng Q."/>
            <person name="Zhang L."/>
            <person name="Zhu J."/>
            <person name="Weng Q."/>
            <person name="Mu J."/>
            <person name="Lu Y."/>
            <person name="Fan D."/>
            <person name="Liu Y."/>
            <person name="Guan J."/>
            <person name="Zhang Y."/>
            <person name="Yu S."/>
            <person name="Liu X."/>
            <person name="Zhang Y."/>
            <person name="Hong G."/>
            <person name="Han B."/>
            <person name="Choisne N."/>
            <person name="Demange N."/>
            <person name="Orjeda G."/>
            <person name="Samain S."/>
            <person name="Cattolico L."/>
            <person name="Pelletier E."/>
            <person name="Couloux A."/>
            <person name="Segurens B."/>
            <person name="Wincker P."/>
            <person name="D'Hont A."/>
            <person name="Scarpelli C."/>
            <person name="Weissenbach J."/>
            <person name="Salanoubat M."/>
            <person name="Quetier F."/>
            <person name="Yu Y."/>
            <person name="Kim H.R."/>
            <person name="Rambo T."/>
            <person name="Currie J."/>
            <person name="Collura K."/>
            <person name="Luo M."/>
            <person name="Yang T."/>
            <person name="Ammiraju J.S.S."/>
            <person name="Engler F."/>
            <person name="Soderlund C."/>
            <person name="Wing R.A."/>
            <person name="Palmer L.E."/>
            <person name="de la Bastide M."/>
            <person name="Spiegel L."/>
            <person name="Nascimento L."/>
            <person name="Zutavern T."/>
            <person name="O'Shaughnessy A."/>
            <person name="Dike S."/>
            <person name="Dedhia N."/>
            <person name="Preston R."/>
            <person name="Balija V."/>
            <person name="McCombie W.R."/>
            <person name="Chow T."/>
            <person name="Chen H."/>
            <person name="Chung M."/>
            <person name="Chen C."/>
            <person name="Shaw J."/>
            <person name="Wu H."/>
            <person name="Hsiao K."/>
            <person name="Chao Y."/>
            <person name="Chu M."/>
            <person name="Cheng C."/>
            <person name="Hour A."/>
            <person name="Lee P."/>
            <person name="Lin S."/>
            <person name="Lin Y."/>
            <person name="Liou J."/>
            <person name="Liu S."/>
            <person name="Hsing Y."/>
            <person name="Raghuvanshi S."/>
            <person name="Mohanty A."/>
            <person name="Bharti A.K."/>
            <person name="Gaur A."/>
            <person name="Gupta V."/>
            <person name="Kumar D."/>
            <person name="Ravi V."/>
            <person name="Vij S."/>
            <person name="Kapur A."/>
            <person name="Khurana P."/>
            <person name="Khurana P."/>
            <person name="Khurana J.P."/>
            <person name="Tyagi A.K."/>
            <person name="Gaikwad K."/>
            <person name="Singh A."/>
            <person name="Dalal V."/>
            <person name="Srivastava S."/>
            <person name="Dixit A."/>
            <person name="Pal A.K."/>
            <person name="Ghazi I.A."/>
            <person name="Yadav M."/>
            <person name="Pandit A."/>
            <person name="Bhargava A."/>
            <person name="Sureshbabu K."/>
            <person name="Batra K."/>
            <person name="Sharma T.R."/>
            <person name="Mohapatra T."/>
            <person name="Singh N.K."/>
            <person name="Messing J."/>
            <person name="Nelson A.B."/>
            <person name="Fuks G."/>
            <person name="Kavchok S."/>
            <person name="Keizer G."/>
            <person name="Linton E."/>
            <person name="Llaca V."/>
            <person name="Song R."/>
            <person name="Tanyolac B."/>
            <person name="Young S."/>
            <person name="Ho-Il K."/>
            <person name="Hahn J.H."/>
            <person name="Sangsakoo G."/>
            <person name="Vanavichit A."/>
            <person name="de Mattos Luiz.A.T."/>
            <person name="Zimmer P.D."/>
            <person name="Malone G."/>
            <person name="Dellagostin O."/>
            <person name="de Oliveira A.C."/>
            <person name="Bevan M."/>
            <person name="Bancroft I."/>
            <person name="Minx P."/>
            <person name="Cordum H."/>
            <person name="Wilson R."/>
            <person name="Cheng Z."/>
            <person name="Jin W."/>
            <person name="Jiang J."/>
            <person name="Leong S.A."/>
            <person name="Iwama H."/>
            <person name="Gojobori T."/>
            <person name="Itoh T."/>
            <person name="Niimura Y."/>
            <person name="Fujii Y."/>
            <person name="Habara T."/>
            <person name="Sakai H."/>
            <person name="Sato Y."/>
            <person name="Wilson G."/>
            <person name="Kumar K."/>
            <person name="McCouch S."/>
            <person name="Juretic N."/>
            <person name="Hoen D."/>
            <person name="Wright S."/>
            <person name="Bruskiewich R."/>
            <person name="Bureau T."/>
            <person name="Miyao A."/>
            <person name="Hirochika H."/>
            <person name="Nishikawa T."/>
            <person name="Kadowaki K."/>
            <person name="Sugiura M."/>
            <person name="Burr B."/>
            <person name="Sasaki T."/>
        </authorList>
    </citation>
    <scope>NUCLEOTIDE SEQUENCE [LARGE SCALE GENOMIC DNA]</scope>
    <source>
        <strain evidence="15">cv. Nipponbare</strain>
    </source>
</reference>
<evidence type="ECO:0000256" key="8">
    <source>
        <dbReference type="ARBA" id="ARBA00023010"/>
    </source>
</evidence>
<dbReference type="GO" id="GO:0043022">
    <property type="term" value="F:ribosome binding"/>
    <property type="evidence" value="ECO:0000318"/>
    <property type="project" value="GO_Central"/>
</dbReference>
<dbReference type="GO" id="GO:0005784">
    <property type="term" value="C:Sec61 translocon complex"/>
    <property type="evidence" value="ECO:0000318"/>
    <property type="project" value="GO_Central"/>
</dbReference>
<evidence type="ECO:0000256" key="12">
    <source>
        <dbReference type="SAM" id="Phobius"/>
    </source>
</evidence>
<evidence type="ECO:0000313" key="15">
    <source>
        <dbReference type="Proteomes" id="UP000059680"/>
    </source>
</evidence>
<dbReference type="AlphaFoldDB" id="A0A0P0W238"/>
<sequence length="603" mass="63855">MDPCFEMRKCYVALRESPIAYTRRLLGLCQWARLGQPSVRIHPGHGEEFAPRRVAPARPIEISRLIGRLTRIGRYTRHHETSNSAASIESNTSRRRNETALKFGGKKKAAKFSSDRSILLVRSAMAGRSSSSFRLLDLVRPFMPLLPEVREPDGRRVPFRRKLACTAAALFAFLACSQLPLYGLHRAAAAGGGADPFYWVRAILASNRGTVMELGITPVVTAGTLVQLLVGSNLVRADSSNPDDRALLSAAQKLLSIVITAGEATAYVLSGAYGSVGVLGAGNAVLVVLQLVLGGMVAIFLDELLQKGYGFGSGISLFTAANTCEGVVTRALSPATMDRGRGAEFVGAVTAAAHLLATRARKLSAVREAFFRGGGGGSLPDLRGLAATCAVFLAAVYLQGVRVALPVRPRNAPRSHRGGAYSVRLLYTSGMPVVLLSSAVSSLYVVSQALYRRFGGSLLVDLLGKWTPDAAVPVGGIAYYVTAPASAASAAANPLHAAMYVAFVLAACAALSRAWVVVSGSSSRDVARRLREQQMVMPGMREASMQRELERYIPAAAALGGVCVGALTVAADLMGAVGSGAGMLLAVTTVYQCYEAFEKEKTY</sequence>
<dbReference type="PANTHER" id="PTHR10906">
    <property type="entry name" value="SECY/SEC61-ALPHA FAMILY MEMBER"/>
    <property type="match status" value="1"/>
</dbReference>
<dbReference type="SUPFAM" id="SSF103491">
    <property type="entry name" value="Preprotein translocase SecY subunit"/>
    <property type="match status" value="1"/>
</dbReference>
<comment type="subcellular location">
    <subcellularLocation>
        <location evidence="1">Endomembrane system</location>
        <topology evidence="1">Multi-pass membrane protein</topology>
    </subcellularLocation>
    <subcellularLocation>
        <location evidence="10">Membrane</location>
        <topology evidence="10">Multi-pass membrane protein</topology>
    </subcellularLocation>
    <subcellularLocation>
        <location evidence="2">Plastid</location>
        <location evidence="2">Chloroplast thylakoid membrane</location>
        <topology evidence="2">Multi-pass membrane protein</topology>
    </subcellularLocation>
</comment>
<dbReference type="GO" id="GO:0009535">
    <property type="term" value="C:chloroplast thylakoid membrane"/>
    <property type="evidence" value="ECO:0007669"/>
    <property type="project" value="UniProtKB-SubCell"/>
</dbReference>
<keyword evidence="5 10" id="KW-0812">Transmembrane</keyword>
<dbReference type="Gene3D" id="1.10.3370.10">
    <property type="entry name" value="SecY subunit domain"/>
    <property type="match status" value="1"/>
</dbReference>
<evidence type="ECO:0000256" key="5">
    <source>
        <dbReference type="ARBA" id="ARBA00022692"/>
    </source>
</evidence>
<feature type="transmembrane region" description="Helical" evidence="12">
    <location>
        <begin position="276"/>
        <end position="301"/>
    </location>
</feature>
<dbReference type="PaxDb" id="39947-A0A0P0W238"/>